<protein>
    <submittedName>
        <fullName evidence="1">Uncharacterized protein</fullName>
    </submittedName>
</protein>
<evidence type="ECO:0000313" key="2">
    <source>
        <dbReference type="Proteomes" id="UP000065151"/>
    </source>
</evidence>
<evidence type="ECO:0000313" key="1">
    <source>
        <dbReference type="EMBL" id="ALV42383.1"/>
    </source>
</evidence>
<proteinExistence type="predicted"/>
<dbReference type="KEGG" id="psul:AU252_15525"/>
<dbReference type="Proteomes" id="UP000065151">
    <property type="component" value="Chromosome"/>
</dbReference>
<accession>A0A0U3NZU6</accession>
<gene>
    <name evidence="1" type="ORF">AU252_15525</name>
</gene>
<organism evidence="1">
    <name type="scientific">Pseudarthrobacter sulfonivorans</name>
    <dbReference type="NCBI Taxonomy" id="121292"/>
    <lineage>
        <taxon>Bacteria</taxon>
        <taxon>Bacillati</taxon>
        <taxon>Actinomycetota</taxon>
        <taxon>Actinomycetes</taxon>
        <taxon>Micrococcales</taxon>
        <taxon>Micrococcaceae</taxon>
        <taxon>Pseudarthrobacter</taxon>
    </lineage>
</organism>
<sequence>MQVFPATAAPLALAMLMPMRPPVTVFPVMAEHFDAHGRGQGWSDGEDNPVVGDARPGDSQRGLVVDFDATLNDACPLISAVHVVACDNRVYDVDRRGLDEDCVTAAAEDGVAAVASAAPVASAEAGDAMAA</sequence>
<name>A0A0U3NZU6_9MICC</name>
<reference evidence="1 2" key="1">
    <citation type="submission" date="2015-12" db="EMBL/GenBank/DDBJ databases">
        <authorList>
            <person name="Shamseldin A."/>
            <person name="Moawad H."/>
            <person name="Abd El-Rahim W.M."/>
            <person name="Sadowsky M.J."/>
        </authorList>
    </citation>
    <scope>NUCLEOTIDE SEQUENCE [LARGE SCALE GENOMIC DNA]</scope>
    <source>
        <strain evidence="1 2">Ar51</strain>
    </source>
</reference>
<dbReference type="EMBL" id="CP013747">
    <property type="protein sequence ID" value="ALV42383.1"/>
    <property type="molecule type" value="Genomic_DNA"/>
</dbReference>
<dbReference type="AlphaFoldDB" id="A0A0U3NZU6"/>